<dbReference type="InterPro" id="IPR002938">
    <property type="entry name" value="FAD-bd"/>
</dbReference>
<sequence>MDFGTVEPVRHRRALVVGCGMAGCAAAWWLEREGWEVVLIDKEAEPYPSSYLLQLDAQATRVLRLMGGQQIVDEVTFAAPAMSVRWGTRKVRKLKIDGDSEWRLARRSVLLSRLFAHLPAAVEKRLGVGLEALEHRSDDVLARFSDGSAESFDVVVGADGLHSAVRRLTLASEAHSVYRNGLTHVWINADVPLPDGRAVVASREGMLSMIWPFLDTDQTSVMAVVPVPGSTVPDEPMLVERVCDMVGRLGPDMRAVAAAARKPEDTKLTRFSQVRLPRWYTRRVVLLGDSAHCIDPVSGMGAHASLPGAKALAESLRDTDDVTLAFARFEAEVRPFAKAAQSITARAVEFSTRTEGRSRMATLAGGVGDLVSAIPATLTRRSIRRQAALRA</sequence>
<feature type="domain" description="FAD-binding" evidence="1">
    <location>
        <begin position="14"/>
        <end position="316"/>
    </location>
</feature>
<name>A0A367E5H1_9ACTN</name>
<dbReference type="Proteomes" id="UP000253507">
    <property type="component" value="Unassembled WGS sequence"/>
</dbReference>
<dbReference type="EMBL" id="QOIM01000057">
    <property type="protein sequence ID" value="RCG13298.1"/>
    <property type="molecule type" value="Genomic_DNA"/>
</dbReference>
<keyword evidence="2" id="KW-0560">Oxidoreductase</keyword>
<accession>A0A367E5H1</accession>
<dbReference type="OrthoDB" id="9782160at2"/>
<proteinExistence type="predicted"/>
<evidence type="ECO:0000313" key="2">
    <source>
        <dbReference type="EMBL" id="RCG13298.1"/>
    </source>
</evidence>
<evidence type="ECO:0000313" key="3">
    <source>
        <dbReference type="Proteomes" id="UP000253507"/>
    </source>
</evidence>
<dbReference type="InterPro" id="IPR051704">
    <property type="entry name" value="FAD_aromatic-hydroxylase"/>
</dbReference>
<gene>
    <name evidence="2" type="ORF">DQ392_32905</name>
</gene>
<dbReference type="Gene3D" id="3.50.50.60">
    <property type="entry name" value="FAD/NAD(P)-binding domain"/>
    <property type="match status" value="1"/>
</dbReference>
<keyword evidence="3" id="KW-1185">Reference proteome</keyword>
<keyword evidence="2" id="KW-0503">Monooxygenase</keyword>
<dbReference type="InterPro" id="IPR036188">
    <property type="entry name" value="FAD/NAD-bd_sf"/>
</dbReference>
<organism evidence="2 3">
    <name type="scientific">Streptomyces reniochalinae</name>
    <dbReference type="NCBI Taxonomy" id="2250578"/>
    <lineage>
        <taxon>Bacteria</taxon>
        <taxon>Bacillati</taxon>
        <taxon>Actinomycetota</taxon>
        <taxon>Actinomycetes</taxon>
        <taxon>Kitasatosporales</taxon>
        <taxon>Streptomycetaceae</taxon>
        <taxon>Streptomyces</taxon>
    </lineage>
</organism>
<dbReference type="AlphaFoldDB" id="A0A367E5H1"/>
<reference evidence="2 3" key="1">
    <citation type="submission" date="2018-06" db="EMBL/GenBank/DDBJ databases">
        <title>Streptomyces reniochalinae sp. nov. and Streptomyces diacarnus sp. nov. from marine sponges.</title>
        <authorList>
            <person name="Li L."/>
        </authorList>
    </citation>
    <scope>NUCLEOTIDE SEQUENCE [LARGE SCALE GENOMIC DNA]</scope>
    <source>
        <strain evidence="2 3">LHW50302</strain>
    </source>
</reference>
<dbReference type="PANTHER" id="PTHR46865">
    <property type="entry name" value="OXIDOREDUCTASE-RELATED"/>
    <property type="match status" value="1"/>
</dbReference>
<dbReference type="GO" id="GO:0004497">
    <property type="term" value="F:monooxygenase activity"/>
    <property type="evidence" value="ECO:0007669"/>
    <property type="project" value="UniProtKB-KW"/>
</dbReference>
<dbReference type="Pfam" id="PF01494">
    <property type="entry name" value="FAD_binding_3"/>
    <property type="match status" value="1"/>
</dbReference>
<dbReference type="GO" id="GO:0071949">
    <property type="term" value="F:FAD binding"/>
    <property type="evidence" value="ECO:0007669"/>
    <property type="project" value="InterPro"/>
</dbReference>
<dbReference type="Gene3D" id="3.30.9.10">
    <property type="entry name" value="D-Amino Acid Oxidase, subunit A, domain 2"/>
    <property type="match status" value="1"/>
</dbReference>
<protein>
    <submittedName>
        <fullName evidence="2">FAD-dependent monooxygenase</fullName>
    </submittedName>
</protein>
<comment type="caution">
    <text evidence="2">The sequence shown here is derived from an EMBL/GenBank/DDBJ whole genome shotgun (WGS) entry which is preliminary data.</text>
</comment>
<dbReference type="RefSeq" id="WP_114019366.1">
    <property type="nucleotide sequence ID" value="NZ_QOIM01000057.1"/>
</dbReference>
<dbReference type="PRINTS" id="PR00420">
    <property type="entry name" value="RNGMNOXGNASE"/>
</dbReference>
<dbReference type="SUPFAM" id="SSF51905">
    <property type="entry name" value="FAD/NAD(P)-binding domain"/>
    <property type="match status" value="1"/>
</dbReference>
<evidence type="ECO:0000259" key="1">
    <source>
        <dbReference type="Pfam" id="PF01494"/>
    </source>
</evidence>